<feature type="transmembrane region" description="Helical" evidence="6">
    <location>
        <begin position="585"/>
        <end position="603"/>
    </location>
</feature>
<dbReference type="GO" id="GO:0005886">
    <property type="term" value="C:plasma membrane"/>
    <property type="evidence" value="ECO:0007669"/>
    <property type="project" value="UniProtKB-SubCell"/>
</dbReference>
<name>A0A1G9H296_9ACTN</name>
<dbReference type="InterPro" id="IPR003838">
    <property type="entry name" value="ABC3_permease_C"/>
</dbReference>
<feature type="transmembrane region" description="Helical" evidence="6">
    <location>
        <begin position="289"/>
        <end position="309"/>
    </location>
</feature>
<feature type="transmembrane region" description="Helical" evidence="6">
    <location>
        <begin position="615"/>
        <end position="638"/>
    </location>
</feature>
<reference evidence="9" key="1">
    <citation type="submission" date="2016-10" db="EMBL/GenBank/DDBJ databases">
        <authorList>
            <person name="Varghese N."/>
            <person name="Submissions S."/>
        </authorList>
    </citation>
    <scope>NUCLEOTIDE SEQUENCE [LARGE SCALE GENOMIC DNA]</scope>
    <source>
        <strain evidence="9">CGMCC 4.3147</strain>
    </source>
</reference>
<keyword evidence="9" id="KW-1185">Reference proteome</keyword>
<comment type="subcellular location">
    <subcellularLocation>
        <location evidence="1">Cell membrane</location>
        <topology evidence="1">Multi-pass membrane protein</topology>
    </subcellularLocation>
</comment>
<keyword evidence="3 6" id="KW-0812">Transmembrane</keyword>
<dbReference type="EMBL" id="FNGF01000003">
    <property type="protein sequence ID" value="SDL07080.1"/>
    <property type="molecule type" value="Genomic_DNA"/>
</dbReference>
<feature type="transmembrane region" description="Helical" evidence="6">
    <location>
        <begin position="534"/>
        <end position="558"/>
    </location>
</feature>
<dbReference type="AlphaFoldDB" id="A0A1G9H296"/>
<feature type="transmembrane region" description="Helical" evidence="6">
    <location>
        <begin position="330"/>
        <end position="350"/>
    </location>
</feature>
<dbReference type="STRING" id="380244.SAMN05216298_2573"/>
<evidence type="ECO:0000256" key="4">
    <source>
        <dbReference type="ARBA" id="ARBA00022989"/>
    </source>
</evidence>
<evidence type="ECO:0000313" key="9">
    <source>
        <dbReference type="Proteomes" id="UP000198662"/>
    </source>
</evidence>
<feature type="transmembrane region" description="Helical" evidence="6">
    <location>
        <begin position="247"/>
        <end position="269"/>
    </location>
</feature>
<feature type="transmembrane region" description="Helical" evidence="6">
    <location>
        <begin position="188"/>
        <end position="214"/>
    </location>
</feature>
<keyword evidence="5 6" id="KW-0472">Membrane</keyword>
<feature type="domain" description="ABC3 transporter permease C-terminal" evidence="7">
    <location>
        <begin position="197"/>
        <end position="310"/>
    </location>
</feature>
<accession>A0A1G9H296</accession>
<keyword evidence="2" id="KW-1003">Cell membrane</keyword>
<keyword evidence="4 6" id="KW-1133">Transmembrane helix</keyword>
<dbReference type="Proteomes" id="UP000198662">
    <property type="component" value="Unassembled WGS sequence"/>
</dbReference>
<dbReference type="Pfam" id="PF02687">
    <property type="entry name" value="FtsX"/>
    <property type="match status" value="1"/>
</dbReference>
<evidence type="ECO:0000256" key="5">
    <source>
        <dbReference type="ARBA" id="ARBA00023136"/>
    </source>
</evidence>
<sequence>MTELAWRLTRLGGRSALLSTGLTALAVAVATLLLQFAVAGNFAFDARADRTSWRDAPEADGTGTAVIATAVDHLGGQSVTRIDFAALDGDAPAPPGMDAFPAPGAVWLSPAAADLLADVPESDFLARYGDAEVAGLLGAEALAHPNELVAVVGRAADDPAMTAERFNADAVSPRAIDGFAGGRADAVYGFYMILMVLAAILMAVPAAVFGAAAARLTVSRRDERLATLRLIGATPGQVMRLTLIETVLAAAAGSVAGTVAWMLVTPLVALIPIDGGRWFAADLWAGAPWMAAVAVAVPVLVAVSALIGLRSVVISPLGVARRVKPKGLRAIRVAVFVALSILFMVATQLVGGSMVAVAILIVLFAATLAAVNLIGPWTVQRLGRTLARTARGPARLLAARRLAEDPKAAWRTVSGVAIAGFVAGSVAMFPMMVTDTSTQSTETIAAMVPAADADTFAAALTAEFGDRAEVAVADDSGFLTADSGAAVIEATTSGADLESVRSTMTAILPGDPPEREIDSSIMSNRIVGSVRTGVTVVLAVVFATAAVSAAISAIGSVLDRRQTYRLLHLAGTPQKVLDQARRQEALLPLGFLGGASVLTGMLLTSPVIGGLGFDASGALILGATLAAGTASVIAAGSLSRPLLASVMRDVSPRPD</sequence>
<organism evidence="8 9">
    <name type="scientific">Glycomyces sambucus</name>
    <dbReference type="NCBI Taxonomy" id="380244"/>
    <lineage>
        <taxon>Bacteria</taxon>
        <taxon>Bacillati</taxon>
        <taxon>Actinomycetota</taxon>
        <taxon>Actinomycetes</taxon>
        <taxon>Glycomycetales</taxon>
        <taxon>Glycomycetaceae</taxon>
        <taxon>Glycomyces</taxon>
    </lineage>
</organism>
<proteinExistence type="predicted"/>
<dbReference type="OrthoDB" id="4871813at2"/>
<feature type="transmembrane region" description="Helical" evidence="6">
    <location>
        <begin position="408"/>
        <end position="429"/>
    </location>
</feature>
<evidence type="ECO:0000256" key="2">
    <source>
        <dbReference type="ARBA" id="ARBA00022475"/>
    </source>
</evidence>
<gene>
    <name evidence="8" type="ORF">SAMN05216298_2573</name>
</gene>
<evidence type="ECO:0000259" key="7">
    <source>
        <dbReference type="Pfam" id="PF02687"/>
    </source>
</evidence>
<evidence type="ECO:0000256" key="1">
    <source>
        <dbReference type="ARBA" id="ARBA00004651"/>
    </source>
</evidence>
<feature type="transmembrane region" description="Helical" evidence="6">
    <location>
        <begin position="356"/>
        <end position="379"/>
    </location>
</feature>
<evidence type="ECO:0000256" key="6">
    <source>
        <dbReference type="SAM" id="Phobius"/>
    </source>
</evidence>
<evidence type="ECO:0000313" key="8">
    <source>
        <dbReference type="EMBL" id="SDL07080.1"/>
    </source>
</evidence>
<evidence type="ECO:0000256" key="3">
    <source>
        <dbReference type="ARBA" id="ARBA00022692"/>
    </source>
</evidence>
<protein>
    <submittedName>
        <fullName evidence="8">FtsX-like permease family protein</fullName>
    </submittedName>
</protein>
<dbReference type="RefSeq" id="WP_091049035.1">
    <property type="nucleotide sequence ID" value="NZ_FNGF01000003.1"/>
</dbReference>